<evidence type="ECO:0000313" key="1">
    <source>
        <dbReference type="EMBL" id="PIO53043.1"/>
    </source>
</evidence>
<accession>A0A2G9T515</accession>
<dbReference type="AlphaFoldDB" id="A0A2G9T515"/>
<organism evidence="1 2">
    <name type="scientific">Teladorsagia circumcincta</name>
    <name type="common">Brown stomach worm</name>
    <name type="synonym">Ostertagia circumcincta</name>
    <dbReference type="NCBI Taxonomy" id="45464"/>
    <lineage>
        <taxon>Eukaryota</taxon>
        <taxon>Metazoa</taxon>
        <taxon>Ecdysozoa</taxon>
        <taxon>Nematoda</taxon>
        <taxon>Chromadorea</taxon>
        <taxon>Rhabditida</taxon>
        <taxon>Rhabditina</taxon>
        <taxon>Rhabditomorpha</taxon>
        <taxon>Strongyloidea</taxon>
        <taxon>Trichostrongylidae</taxon>
        <taxon>Teladorsagia</taxon>
    </lineage>
</organism>
<protein>
    <submittedName>
        <fullName evidence="1">Uncharacterized protein</fullName>
    </submittedName>
</protein>
<dbReference type="OrthoDB" id="5869162at2759"/>
<keyword evidence="2" id="KW-1185">Reference proteome</keyword>
<evidence type="ECO:0000313" key="2">
    <source>
        <dbReference type="Proteomes" id="UP000230423"/>
    </source>
</evidence>
<dbReference type="Proteomes" id="UP000230423">
    <property type="component" value="Unassembled WGS sequence"/>
</dbReference>
<name>A0A2G9T515_TELCI</name>
<dbReference type="EMBL" id="KZ420843">
    <property type="protein sequence ID" value="PIO53043.1"/>
    <property type="molecule type" value="Genomic_DNA"/>
</dbReference>
<sequence>MHDAPRFDHTKFFYCNHCDSRLSGSKAVCVNPDCAIQGIPPKRCKATKRTVVHFLKIEPQLSMILNKVLPTLVQLHREIHSGEASPKRSETSSFPRYKRAIETPTEFDQRKIKIILTLNFDGVRLKKLSR</sequence>
<reference evidence="1 2" key="1">
    <citation type="submission" date="2015-09" db="EMBL/GenBank/DDBJ databases">
        <title>Draft genome of the parasitic nematode Teladorsagia circumcincta isolate WARC Sus (inbred).</title>
        <authorList>
            <person name="Mitreva M."/>
        </authorList>
    </citation>
    <scope>NUCLEOTIDE SEQUENCE [LARGE SCALE GENOMIC DNA]</scope>
    <source>
        <strain evidence="1 2">S</strain>
    </source>
</reference>
<proteinExistence type="predicted"/>
<gene>
    <name evidence="1" type="ORF">TELCIR_25640</name>
</gene>